<sequence length="235" mass="25384">MILDNPAWHSLNGPHARFAEAHGSARRYRPDVSVFVGLPDLRDDGVWSDLAALVGPGVEVPVTGAAVAPPAGWEPVSQGTGVQMVDDGVDARPDAEAAVLTADDAEEMRDLVDRTKPGPWRARTFELGTYLGLRRDGRLVAMAGERLHPPGWTEISAVCTDPAHRGQGLAARLVRAVAYNIRSRGDQVLLHAAASNTDAIRLYRTLGFRVRRETTFATYRTPAPAADPALRKARP</sequence>
<dbReference type="Gene3D" id="3.40.630.30">
    <property type="match status" value="1"/>
</dbReference>
<dbReference type="Pfam" id="PF08445">
    <property type="entry name" value="FR47"/>
    <property type="match status" value="1"/>
</dbReference>
<dbReference type="InterPro" id="IPR000182">
    <property type="entry name" value="GNAT_dom"/>
</dbReference>
<comment type="caution">
    <text evidence="4">The sequence shown here is derived from an EMBL/GenBank/DDBJ whole genome shotgun (WGS) entry which is preliminary data.</text>
</comment>
<evidence type="ECO:0000256" key="2">
    <source>
        <dbReference type="ARBA" id="ARBA00023315"/>
    </source>
</evidence>
<dbReference type="InterPro" id="IPR013653">
    <property type="entry name" value="GCN5-like_dom"/>
</dbReference>
<dbReference type="AlphaFoldDB" id="A0A9W6KD74"/>
<dbReference type="InterPro" id="IPR016181">
    <property type="entry name" value="Acyl_CoA_acyltransferase"/>
</dbReference>
<gene>
    <name evidence="4" type="ORF">GCM10017581_010580</name>
</gene>
<protein>
    <recommendedName>
        <fullName evidence="3">N-acetyltransferase domain-containing protein</fullName>
    </recommendedName>
</protein>
<dbReference type="PANTHER" id="PTHR43420">
    <property type="entry name" value="ACETYLTRANSFERASE"/>
    <property type="match status" value="1"/>
</dbReference>
<evidence type="ECO:0000256" key="1">
    <source>
        <dbReference type="ARBA" id="ARBA00022679"/>
    </source>
</evidence>
<proteinExistence type="predicted"/>
<dbReference type="RefSeq" id="WP_271188974.1">
    <property type="nucleotide sequence ID" value="NZ_BSFP01000003.1"/>
</dbReference>
<dbReference type="InterPro" id="IPR050680">
    <property type="entry name" value="YpeA/RimI_acetyltransf"/>
</dbReference>
<reference evidence="4" key="2">
    <citation type="submission" date="2023-01" db="EMBL/GenBank/DDBJ databases">
        <authorList>
            <person name="Sun Q."/>
            <person name="Evtushenko L."/>
        </authorList>
    </citation>
    <scope>NUCLEOTIDE SEQUENCE</scope>
    <source>
        <strain evidence="4">VKM Ac-1321</strain>
    </source>
</reference>
<keyword evidence="5" id="KW-1185">Reference proteome</keyword>
<evidence type="ECO:0000313" key="5">
    <source>
        <dbReference type="Proteomes" id="UP001143480"/>
    </source>
</evidence>
<dbReference type="CDD" id="cd04301">
    <property type="entry name" value="NAT_SF"/>
    <property type="match status" value="1"/>
</dbReference>
<evidence type="ECO:0000313" key="4">
    <source>
        <dbReference type="EMBL" id="GLK99317.1"/>
    </source>
</evidence>
<organism evidence="4 5">
    <name type="scientific">Dactylosporangium matsuzakiense</name>
    <dbReference type="NCBI Taxonomy" id="53360"/>
    <lineage>
        <taxon>Bacteria</taxon>
        <taxon>Bacillati</taxon>
        <taxon>Actinomycetota</taxon>
        <taxon>Actinomycetes</taxon>
        <taxon>Micromonosporales</taxon>
        <taxon>Micromonosporaceae</taxon>
        <taxon>Dactylosporangium</taxon>
    </lineage>
</organism>
<accession>A0A9W6KD74</accession>
<dbReference type="SUPFAM" id="SSF55729">
    <property type="entry name" value="Acyl-CoA N-acyltransferases (Nat)"/>
    <property type="match status" value="1"/>
</dbReference>
<name>A0A9W6KD74_9ACTN</name>
<keyword evidence="1" id="KW-0808">Transferase</keyword>
<reference evidence="4" key="1">
    <citation type="journal article" date="2014" name="Int. J. Syst. Evol. Microbiol.">
        <title>Complete genome sequence of Corynebacterium casei LMG S-19264T (=DSM 44701T), isolated from a smear-ripened cheese.</title>
        <authorList>
            <consortium name="US DOE Joint Genome Institute (JGI-PGF)"/>
            <person name="Walter F."/>
            <person name="Albersmeier A."/>
            <person name="Kalinowski J."/>
            <person name="Ruckert C."/>
        </authorList>
    </citation>
    <scope>NUCLEOTIDE SEQUENCE</scope>
    <source>
        <strain evidence="4">VKM Ac-1321</strain>
    </source>
</reference>
<dbReference type="Proteomes" id="UP001143480">
    <property type="component" value="Unassembled WGS sequence"/>
</dbReference>
<feature type="domain" description="N-acetyltransferase" evidence="3">
    <location>
        <begin position="95"/>
        <end position="235"/>
    </location>
</feature>
<dbReference type="PROSITE" id="PS51186">
    <property type="entry name" value="GNAT"/>
    <property type="match status" value="1"/>
</dbReference>
<keyword evidence="2" id="KW-0012">Acyltransferase</keyword>
<evidence type="ECO:0000259" key="3">
    <source>
        <dbReference type="PROSITE" id="PS51186"/>
    </source>
</evidence>
<dbReference type="GO" id="GO:0016747">
    <property type="term" value="F:acyltransferase activity, transferring groups other than amino-acyl groups"/>
    <property type="evidence" value="ECO:0007669"/>
    <property type="project" value="InterPro"/>
</dbReference>
<dbReference type="PANTHER" id="PTHR43420:SF3">
    <property type="entry name" value="N-ACETYLTRANSFERASE DOMAIN-CONTAINING PROTEIN"/>
    <property type="match status" value="1"/>
</dbReference>
<dbReference type="EMBL" id="BSFP01000003">
    <property type="protein sequence ID" value="GLK99317.1"/>
    <property type="molecule type" value="Genomic_DNA"/>
</dbReference>